<dbReference type="GO" id="GO:0006362">
    <property type="term" value="P:transcription elongation by RNA polymerase I"/>
    <property type="evidence" value="ECO:0007669"/>
    <property type="project" value="TreeGrafter"/>
</dbReference>
<organism evidence="3">
    <name type="scientific">viral metagenome</name>
    <dbReference type="NCBI Taxonomy" id="1070528"/>
    <lineage>
        <taxon>unclassified sequences</taxon>
        <taxon>metagenomes</taxon>
        <taxon>organismal metagenomes</taxon>
    </lineage>
</organism>
<dbReference type="GO" id="GO:0005736">
    <property type="term" value="C:RNA polymerase I complex"/>
    <property type="evidence" value="ECO:0007669"/>
    <property type="project" value="TreeGrafter"/>
</dbReference>
<protein>
    <recommendedName>
        <fullName evidence="2">RNA polymerase subunit H/Rpb5 C-terminal domain-containing protein</fullName>
    </recommendedName>
</protein>
<dbReference type="Pfam" id="PF01191">
    <property type="entry name" value="RNA_pol_Rpb5_C"/>
    <property type="match status" value="1"/>
</dbReference>
<dbReference type="GO" id="GO:0005666">
    <property type="term" value="C:RNA polymerase III complex"/>
    <property type="evidence" value="ECO:0007669"/>
    <property type="project" value="TreeGrafter"/>
</dbReference>
<dbReference type="SUPFAM" id="SSF55287">
    <property type="entry name" value="RPB5-like RNA polymerase subunit"/>
    <property type="match status" value="1"/>
</dbReference>
<feature type="domain" description="RNA polymerase subunit H/Rpb5 C-terminal" evidence="2">
    <location>
        <begin position="141"/>
        <end position="214"/>
    </location>
</feature>
<accession>A0A6C0CHK2</accession>
<dbReference type="Gene3D" id="3.90.940.20">
    <property type="entry name" value="RPB5-like RNA polymerase subunit"/>
    <property type="match status" value="1"/>
</dbReference>
<dbReference type="InterPro" id="IPR000783">
    <property type="entry name" value="RNA_pol_subH/Rpb5_C"/>
</dbReference>
<dbReference type="PANTHER" id="PTHR10535:SF0">
    <property type="entry name" value="DNA-DIRECTED RNA POLYMERASES I, II, AND III SUBUNIT RPABC1"/>
    <property type="match status" value="1"/>
</dbReference>
<evidence type="ECO:0000313" key="3">
    <source>
        <dbReference type="EMBL" id="QHT03104.1"/>
    </source>
</evidence>
<dbReference type="InterPro" id="IPR014381">
    <property type="entry name" value="Arch_Rpo5/euc_Rpb5"/>
</dbReference>
<evidence type="ECO:0000259" key="2">
    <source>
        <dbReference type="Pfam" id="PF01191"/>
    </source>
</evidence>
<dbReference type="InterPro" id="IPR035913">
    <property type="entry name" value="RPB5-like_sf"/>
</dbReference>
<reference evidence="3" key="1">
    <citation type="journal article" date="2020" name="Nature">
        <title>Giant virus diversity and host interactions through global metagenomics.</title>
        <authorList>
            <person name="Schulz F."/>
            <person name="Roux S."/>
            <person name="Paez-Espino D."/>
            <person name="Jungbluth S."/>
            <person name="Walsh D.A."/>
            <person name="Denef V.J."/>
            <person name="McMahon K.D."/>
            <person name="Konstantinidis K.T."/>
            <person name="Eloe-Fadrosh E.A."/>
            <person name="Kyrpides N.C."/>
            <person name="Woyke T."/>
        </authorList>
    </citation>
    <scope>NUCLEOTIDE SEQUENCE</scope>
    <source>
        <strain evidence="3">GVMAG-M-3300020727-4</strain>
    </source>
</reference>
<dbReference type="GO" id="GO:0003899">
    <property type="term" value="F:DNA-directed RNA polymerase activity"/>
    <property type="evidence" value="ECO:0007669"/>
    <property type="project" value="InterPro"/>
</dbReference>
<dbReference type="AlphaFoldDB" id="A0A6C0CHK2"/>
<dbReference type="GO" id="GO:0003677">
    <property type="term" value="F:DNA binding"/>
    <property type="evidence" value="ECO:0007669"/>
    <property type="project" value="InterPro"/>
</dbReference>
<dbReference type="GO" id="GO:0005665">
    <property type="term" value="C:RNA polymerase II, core complex"/>
    <property type="evidence" value="ECO:0007669"/>
    <property type="project" value="TreeGrafter"/>
</dbReference>
<sequence length="215" mass="25380">MIYKQIKQNINKMEIDNVIQNIKEMLVERGENIDEFSEHEQDIDREEFYNDDKVIEFHTNNSTIIFALTKTLRVSIIDLLKKNKSNIDNFVNSYNGKYNIILIFNNDILTTPTIAQLNIIDKILQKKKGMLQFFQIKELQFNPMRHELVPPHRKLSSDEATEIMQTYLIKSKLQLPLILKNDVIAKWLGVKQGEIIEITRYENSSGKSYYYRCCI</sequence>
<dbReference type="GO" id="GO:0006366">
    <property type="term" value="P:transcription by RNA polymerase II"/>
    <property type="evidence" value="ECO:0007669"/>
    <property type="project" value="TreeGrafter"/>
</dbReference>
<dbReference type="PANTHER" id="PTHR10535">
    <property type="entry name" value="DNA-DIRECTED RNA POLYMERASES I, II, AND III SUBUNIT RPABC1"/>
    <property type="match status" value="1"/>
</dbReference>
<dbReference type="PIRSF" id="PIRSF000747">
    <property type="entry name" value="RPB5"/>
    <property type="match status" value="1"/>
</dbReference>
<dbReference type="EMBL" id="MN739405">
    <property type="protein sequence ID" value="QHT03104.1"/>
    <property type="molecule type" value="Genomic_DNA"/>
</dbReference>
<evidence type="ECO:0000256" key="1">
    <source>
        <dbReference type="ARBA" id="ARBA00023163"/>
    </source>
</evidence>
<keyword evidence="1" id="KW-0804">Transcription</keyword>
<name>A0A6C0CHK2_9ZZZZ</name>
<dbReference type="GO" id="GO:0042797">
    <property type="term" value="P:tRNA transcription by RNA polymerase III"/>
    <property type="evidence" value="ECO:0007669"/>
    <property type="project" value="TreeGrafter"/>
</dbReference>
<proteinExistence type="predicted"/>